<comment type="similarity">
    <text evidence="1 11">Belongs to the thymidylate kinase family.</text>
</comment>
<reference evidence="13 14" key="1">
    <citation type="submission" date="2023-02" db="EMBL/GenBank/DDBJ databases">
        <title>Host association and intracellularity evolved multiple times independently in the Rickettsiales.</title>
        <authorList>
            <person name="Castelli M."/>
            <person name="Nardi T."/>
            <person name="Gammuto L."/>
            <person name="Bellinzona G."/>
            <person name="Sabaneyeva E."/>
            <person name="Potekhin A."/>
            <person name="Serra V."/>
            <person name="Petroni G."/>
            <person name="Sassera D."/>
        </authorList>
    </citation>
    <scope>NUCLEOTIDE SEQUENCE [LARGE SCALE GENOMIC DNA]</scope>
    <source>
        <strain evidence="13 14">BOD18</strain>
    </source>
</reference>
<dbReference type="EMBL" id="JARGYT010000067">
    <property type="protein sequence ID" value="MDZ5762579.1"/>
    <property type="molecule type" value="Genomic_DNA"/>
</dbReference>
<evidence type="ECO:0000256" key="2">
    <source>
        <dbReference type="ARBA" id="ARBA00012980"/>
    </source>
</evidence>
<dbReference type="EC" id="2.7.4.9" evidence="2 11"/>
<evidence type="ECO:0000256" key="7">
    <source>
        <dbReference type="ARBA" id="ARBA00022777"/>
    </source>
</evidence>
<keyword evidence="8 11" id="KW-0067">ATP-binding</keyword>
<dbReference type="SUPFAM" id="SSF52540">
    <property type="entry name" value="P-loop containing nucleoside triphosphate hydrolases"/>
    <property type="match status" value="1"/>
</dbReference>
<evidence type="ECO:0000256" key="10">
    <source>
        <dbReference type="ARBA" id="ARBA00048743"/>
    </source>
</evidence>
<keyword evidence="14" id="KW-1185">Reference proteome</keyword>
<evidence type="ECO:0000259" key="12">
    <source>
        <dbReference type="Pfam" id="PF02223"/>
    </source>
</evidence>
<dbReference type="InterPro" id="IPR018095">
    <property type="entry name" value="Thymidylate_kin_CS"/>
</dbReference>
<dbReference type="CDD" id="cd01672">
    <property type="entry name" value="TMPK"/>
    <property type="match status" value="1"/>
</dbReference>
<dbReference type="InterPro" id="IPR027417">
    <property type="entry name" value="P-loop_NTPase"/>
</dbReference>
<comment type="function">
    <text evidence="11">Phosphorylation of dTMP to form dTDP in both de novo and salvage pathways of dTTP synthesis.</text>
</comment>
<evidence type="ECO:0000256" key="6">
    <source>
        <dbReference type="ARBA" id="ARBA00022741"/>
    </source>
</evidence>
<sequence>MFITFEGCEGSGKTTQSSLLKDFLITEGMKCLLTKEPGGTKLAAKLREILLDDEVADPAVEFLLFCAARRDHVNNLIIPALSSGAYVICDRFLDSSLVYQGYTKGLNIENMINLHKTYVTDLEPDLTFVLDIEPENAVERICSRSNANHYDKMPIKFHKAVREGFLFISKMFRKRIVVLDAEVEKEILFLQIKSILSRSVTSKTLK</sequence>
<accession>A0ABU5L9R6</accession>
<dbReference type="Pfam" id="PF02223">
    <property type="entry name" value="Thymidylate_kin"/>
    <property type="match status" value="1"/>
</dbReference>
<gene>
    <name evidence="11" type="primary">tmk</name>
    <name evidence="13" type="ORF">Cyrtocomes_00968</name>
</gene>
<organism evidence="13 14">
    <name type="scientific">Candidatus Cyrtobacter comes</name>
    <dbReference type="NCBI Taxonomy" id="675776"/>
    <lineage>
        <taxon>Bacteria</taxon>
        <taxon>Pseudomonadati</taxon>
        <taxon>Pseudomonadota</taxon>
        <taxon>Alphaproteobacteria</taxon>
        <taxon>Rickettsiales</taxon>
        <taxon>Candidatus Midichloriaceae</taxon>
        <taxon>Candidatus Cyrtobacter</taxon>
    </lineage>
</organism>
<comment type="caution">
    <text evidence="13">The sequence shown here is derived from an EMBL/GenBank/DDBJ whole genome shotgun (WGS) entry which is preliminary data.</text>
</comment>
<dbReference type="InterPro" id="IPR018094">
    <property type="entry name" value="Thymidylate_kinase"/>
</dbReference>
<evidence type="ECO:0000256" key="5">
    <source>
        <dbReference type="ARBA" id="ARBA00022727"/>
    </source>
</evidence>
<dbReference type="HAMAP" id="MF_00165">
    <property type="entry name" value="Thymidylate_kinase"/>
    <property type="match status" value="1"/>
</dbReference>
<evidence type="ECO:0000256" key="3">
    <source>
        <dbReference type="ARBA" id="ARBA00017144"/>
    </source>
</evidence>
<dbReference type="PROSITE" id="PS01331">
    <property type="entry name" value="THYMIDYLATE_KINASE"/>
    <property type="match status" value="1"/>
</dbReference>
<dbReference type="GO" id="GO:0016301">
    <property type="term" value="F:kinase activity"/>
    <property type="evidence" value="ECO:0007669"/>
    <property type="project" value="UniProtKB-KW"/>
</dbReference>
<comment type="catalytic activity">
    <reaction evidence="10 11">
        <text>dTMP + ATP = dTDP + ADP</text>
        <dbReference type="Rhea" id="RHEA:13517"/>
        <dbReference type="ChEBI" id="CHEBI:30616"/>
        <dbReference type="ChEBI" id="CHEBI:58369"/>
        <dbReference type="ChEBI" id="CHEBI:63528"/>
        <dbReference type="ChEBI" id="CHEBI:456216"/>
        <dbReference type="EC" id="2.7.4.9"/>
    </reaction>
</comment>
<dbReference type="InterPro" id="IPR039430">
    <property type="entry name" value="Thymidylate_kin-like_dom"/>
</dbReference>
<keyword evidence="4 11" id="KW-0808">Transferase</keyword>
<dbReference type="Gene3D" id="3.40.50.300">
    <property type="entry name" value="P-loop containing nucleotide triphosphate hydrolases"/>
    <property type="match status" value="1"/>
</dbReference>
<dbReference type="RefSeq" id="WP_322498036.1">
    <property type="nucleotide sequence ID" value="NZ_JARGYT010000067.1"/>
</dbReference>
<dbReference type="Proteomes" id="UP001293791">
    <property type="component" value="Unassembled WGS sequence"/>
</dbReference>
<evidence type="ECO:0000313" key="14">
    <source>
        <dbReference type="Proteomes" id="UP001293791"/>
    </source>
</evidence>
<keyword evidence="6 11" id="KW-0547">Nucleotide-binding</keyword>
<keyword evidence="5 11" id="KW-0545">Nucleotide biosynthesis</keyword>
<dbReference type="PANTHER" id="PTHR10344">
    <property type="entry name" value="THYMIDYLATE KINASE"/>
    <property type="match status" value="1"/>
</dbReference>
<feature type="domain" description="Thymidylate kinase-like" evidence="12">
    <location>
        <begin position="5"/>
        <end position="188"/>
    </location>
</feature>
<evidence type="ECO:0000256" key="1">
    <source>
        <dbReference type="ARBA" id="ARBA00009776"/>
    </source>
</evidence>
<protein>
    <recommendedName>
        <fullName evidence="3 11">Thymidylate kinase</fullName>
        <ecNumber evidence="2 11">2.7.4.9</ecNumber>
    </recommendedName>
    <alternativeName>
        <fullName evidence="9 11">dTMP kinase</fullName>
    </alternativeName>
</protein>
<evidence type="ECO:0000256" key="8">
    <source>
        <dbReference type="ARBA" id="ARBA00022840"/>
    </source>
</evidence>
<name>A0ABU5L9R6_9RICK</name>
<keyword evidence="7 11" id="KW-0418">Kinase</keyword>
<proteinExistence type="inferred from homology"/>
<evidence type="ECO:0000313" key="13">
    <source>
        <dbReference type="EMBL" id="MDZ5762579.1"/>
    </source>
</evidence>
<evidence type="ECO:0000256" key="9">
    <source>
        <dbReference type="ARBA" id="ARBA00029962"/>
    </source>
</evidence>
<feature type="binding site" evidence="11">
    <location>
        <begin position="7"/>
        <end position="14"/>
    </location>
    <ligand>
        <name>ATP</name>
        <dbReference type="ChEBI" id="CHEBI:30616"/>
    </ligand>
</feature>
<dbReference type="PANTHER" id="PTHR10344:SF4">
    <property type="entry name" value="UMP-CMP KINASE 2, MITOCHONDRIAL"/>
    <property type="match status" value="1"/>
</dbReference>
<dbReference type="NCBIfam" id="TIGR00041">
    <property type="entry name" value="DTMP_kinase"/>
    <property type="match status" value="1"/>
</dbReference>
<evidence type="ECO:0000256" key="11">
    <source>
        <dbReference type="HAMAP-Rule" id="MF_00165"/>
    </source>
</evidence>
<evidence type="ECO:0000256" key="4">
    <source>
        <dbReference type="ARBA" id="ARBA00022679"/>
    </source>
</evidence>